<dbReference type="Gene3D" id="3.40.50.300">
    <property type="entry name" value="P-loop containing nucleotide triphosphate hydrolases"/>
    <property type="match status" value="1"/>
</dbReference>
<sequence>MSGTVRSMAARLAERRRSAFVGRDRESAVFRAALRQERGAPSTLFVHGMGGIGKSTLVRRFADEAEAAGRTVVLVDGRYIDPSPDGFRTQTKEAFDDDHAVLLIDAFEHCQGLEHWLRDHFLPTLPERTVIVLAGRCPPSRDWTTDVAWTGSLAVMSLEPLDEQAALDLLSRRGADDSTSREILAFTGGHPLALSLAGVLAAAGPPGRTPWTPGPDVLTALLNHLVGDLPSDRHRLALETAAHNYTTTEDLLGAVVGRQHAAALFAWLRDLPFAEPGRNGLTVHELVSEVLDRDLRWRDPQGYEQMHNAGVRHLIDRARNADPHNVLSATRALCHLKWHGPAKRYFPTTRQDGDVYESPLQPEDHAFVVQHLEEAESPAEARVARHWLTHRPADFWIYRSTHDDAPVGFLLWLRLTDAGQHATADPVTAACWKWSERSGPVAHGQQIMILRFAVSRGPSGRARSMNGSVPGADLAMQQRVIRSWLREQAVACSFVATADARVWTPLMRMDGHLPFAEVTLPPGRPFTLYGHDWRRQGLDVWLQQALALHEADPAGTATAVNSSSLDRDAFDQAVREALRHLHDPIALSASPLLQLCGAPDAAGADRIEALRQMLTSAVAEMLDEPRHARQHRSLAVTYLEQPRTQEAAAHRLGLPLGTYRRHLARGVQRLSDHLWQRQQLRS</sequence>
<gene>
    <name evidence="2" type="ORF">BC793_110289</name>
</gene>
<dbReference type="InterPro" id="IPR027417">
    <property type="entry name" value="P-loop_NTPase"/>
</dbReference>
<name>A0A316FDU1_9ACTN</name>
<dbReference type="Proteomes" id="UP000245697">
    <property type="component" value="Unassembled WGS sequence"/>
</dbReference>
<evidence type="ECO:0000313" key="3">
    <source>
        <dbReference type="Proteomes" id="UP000245697"/>
    </source>
</evidence>
<feature type="domain" description="Orc1-like AAA ATPase" evidence="1">
    <location>
        <begin position="20"/>
        <end position="80"/>
    </location>
</feature>
<keyword evidence="3" id="KW-1185">Reference proteome</keyword>
<protein>
    <submittedName>
        <fullName evidence="2">AAA ATPase-like protein</fullName>
    </submittedName>
</protein>
<evidence type="ECO:0000259" key="1">
    <source>
        <dbReference type="Pfam" id="PF13191"/>
    </source>
</evidence>
<evidence type="ECO:0000313" key="2">
    <source>
        <dbReference type="EMBL" id="PWK46295.1"/>
    </source>
</evidence>
<dbReference type="InterPro" id="IPR041664">
    <property type="entry name" value="AAA_16"/>
</dbReference>
<dbReference type="PRINTS" id="PR00364">
    <property type="entry name" value="DISEASERSIST"/>
</dbReference>
<comment type="caution">
    <text evidence="2">The sequence shown here is derived from an EMBL/GenBank/DDBJ whole genome shotgun (WGS) entry which is preliminary data.</text>
</comment>
<dbReference type="AlphaFoldDB" id="A0A316FDU1"/>
<accession>A0A316FDU1</accession>
<dbReference type="SUPFAM" id="SSF52540">
    <property type="entry name" value="P-loop containing nucleoside triphosphate hydrolases"/>
    <property type="match status" value="1"/>
</dbReference>
<proteinExistence type="predicted"/>
<reference evidence="2 3" key="1">
    <citation type="submission" date="2018-05" db="EMBL/GenBank/DDBJ databases">
        <title>Genomic Encyclopedia of Archaeal and Bacterial Type Strains, Phase II (KMG-II): from individual species to whole genera.</title>
        <authorList>
            <person name="Goeker M."/>
        </authorList>
    </citation>
    <scope>NUCLEOTIDE SEQUENCE [LARGE SCALE GENOMIC DNA]</scope>
    <source>
        <strain evidence="2 3">DSM 45184</strain>
    </source>
</reference>
<dbReference type="EMBL" id="QGGR01000010">
    <property type="protein sequence ID" value="PWK46295.1"/>
    <property type="molecule type" value="Genomic_DNA"/>
</dbReference>
<dbReference type="Pfam" id="PF13191">
    <property type="entry name" value="AAA_16"/>
    <property type="match status" value="1"/>
</dbReference>
<organism evidence="2 3">
    <name type="scientific">Actinoplanes xinjiangensis</name>
    <dbReference type="NCBI Taxonomy" id="512350"/>
    <lineage>
        <taxon>Bacteria</taxon>
        <taxon>Bacillati</taxon>
        <taxon>Actinomycetota</taxon>
        <taxon>Actinomycetes</taxon>
        <taxon>Micromonosporales</taxon>
        <taxon>Micromonosporaceae</taxon>
        <taxon>Actinoplanes</taxon>
    </lineage>
</organism>